<dbReference type="InterPro" id="IPR036623">
    <property type="entry name" value="Hemimethylated_DNA-bd_sf"/>
</dbReference>
<evidence type="ECO:0000259" key="1">
    <source>
        <dbReference type="SMART" id="SM00992"/>
    </source>
</evidence>
<dbReference type="SMART" id="SM00992">
    <property type="entry name" value="YccV-like"/>
    <property type="match status" value="1"/>
</dbReference>
<keyword evidence="3" id="KW-1185">Reference proteome</keyword>
<dbReference type="SUPFAM" id="SSF81383">
    <property type="entry name" value="F-box domain"/>
    <property type="match status" value="1"/>
</dbReference>
<dbReference type="Gene3D" id="2.30.30.390">
    <property type="entry name" value="Hemimethylated DNA-binding domain"/>
    <property type="match status" value="1"/>
</dbReference>
<dbReference type="Proteomes" id="UP001208570">
    <property type="component" value="Unassembled WGS sequence"/>
</dbReference>
<dbReference type="AlphaFoldDB" id="A0AAD9K5H5"/>
<comment type="caution">
    <text evidence="2">The sequence shown here is derived from an EMBL/GenBank/DDBJ whole genome shotgun (WGS) entry which is preliminary data.</text>
</comment>
<dbReference type="NCBIfam" id="TIGR02097">
    <property type="entry name" value="yccV"/>
    <property type="match status" value="1"/>
</dbReference>
<proteinExistence type="predicted"/>
<dbReference type="SUPFAM" id="SSF141255">
    <property type="entry name" value="YccV-like"/>
    <property type="match status" value="1"/>
</dbReference>
<dbReference type="Pfam" id="PF12937">
    <property type="entry name" value="F-box-like"/>
    <property type="match status" value="1"/>
</dbReference>
<gene>
    <name evidence="2" type="ORF">LSH36_57g02026</name>
</gene>
<protein>
    <recommendedName>
        <fullName evidence="1">Hemimethylated DNA-binding domain-containing protein</fullName>
    </recommendedName>
</protein>
<dbReference type="Gene3D" id="1.20.1280.50">
    <property type="match status" value="1"/>
</dbReference>
<reference evidence="2" key="1">
    <citation type="journal article" date="2023" name="Mol. Biol. Evol.">
        <title>Third-Generation Sequencing Reveals the Adaptive Role of the Epigenome in Three Deep-Sea Polychaetes.</title>
        <authorList>
            <person name="Perez M."/>
            <person name="Aroh O."/>
            <person name="Sun Y."/>
            <person name="Lan Y."/>
            <person name="Juniper S.K."/>
            <person name="Young C.R."/>
            <person name="Angers B."/>
            <person name="Qian P.Y."/>
        </authorList>
    </citation>
    <scope>NUCLEOTIDE SEQUENCE</scope>
    <source>
        <strain evidence="2">P08H-3</strain>
    </source>
</reference>
<dbReference type="Pfam" id="PF13369">
    <property type="entry name" value="Transglut_core2"/>
    <property type="match status" value="1"/>
</dbReference>
<sequence>MGDKTGNCDGIYQLPAEIIEYILSVPCLDHHDICNVTKTCVFLRDICNSHELWKTKLQQRWPDLFQNYSTKDTYKWKEEFKYQLQVSEKVTSCLGEMSQKYFKKADIAEEGFSKMLGMLEHHKRASWFIMNSLRMILSDKQRHKNLTNKYYARKALQFVQHEHLKQEWLRYLQLPPEKQSLETGAILVAQWFQTTEKVTTSHICKKLDDLAERVKSEVKEKHPNLPLCERGDEDTFEFPPVHSRLVLESLNYVFFQKCGFCGNEDDYYNCENSYINKVLEKKTGIPISLCIVYIALARRLGIICEPVNFPAHFLVKWKEHPDLDENQQYTFVDVFNKGKFLTQKDCVSIHSLPFHIPSSGDTTLYQTIDPAQVFERVARNLINIGRQHTSRRQSEEGINFLRHAVELLSTIKPSDVDNEIFRALNILENLKTATSATSLWGNIHQIRNLQQMAQSHMEEEHESDTVVVKNRSDNENIAYSVGMIMKHKRYDYSCVIYGWDQRCTATEDWIYQMDVHLLPKKQHQPFYNVLVEDGSSRYAAEENLELDPNPKELNHPEVGKYFMEFCDTHYQSNKDKQYEYPEDLAHTLRLVEEFYTDSKTLN</sequence>
<dbReference type="EMBL" id="JAODUP010000057">
    <property type="protein sequence ID" value="KAK2164931.1"/>
    <property type="molecule type" value="Genomic_DNA"/>
</dbReference>
<dbReference type="GO" id="GO:0003677">
    <property type="term" value="F:DNA binding"/>
    <property type="evidence" value="ECO:0007669"/>
    <property type="project" value="InterPro"/>
</dbReference>
<accession>A0AAD9K5H5</accession>
<feature type="domain" description="Hemimethylated DNA-binding" evidence="1">
    <location>
        <begin position="476"/>
        <end position="573"/>
    </location>
</feature>
<dbReference type="Pfam" id="PF08755">
    <property type="entry name" value="YccV-like"/>
    <property type="match status" value="1"/>
</dbReference>
<dbReference type="InterPro" id="IPR036047">
    <property type="entry name" value="F-box-like_dom_sf"/>
</dbReference>
<dbReference type="PANTHER" id="PTHR31350">
    <property type="entry name" value="SI:DKEY-261L7.2"/>
    <property type="match status" value="1"/>
</dbReference>
<dbReference type="InterPro" id="IPR011722">
    <property type="entry name" value="Hemimethylated_DNA-bd_dom"/>
</dbReference>
<evidence type="ECO:0000313" key="3">
    <source>
        <dbReference type="Proteomes" id="UP001208570"/>
    </source>
</evidence>
<evidence type="ECO:0000313" key="2">
    <source>
        <dbReference type="EMBL" id="KAK2164931.1"/>
    </source>
</evidence>
<name>A0AAD9K5H5_9ANNE</name>
<dbReference type="PANTHER" id="PTHR31350:SF21">
    <property type="entry name" value="F-BOX ONLY PROTEIN 21"/>
    <property type="match status" value="1"/>
</dbReference>
<dbReference type="InterPro" id="IPR032698">
    <property type="entry name" value="SirB1_N"/>
</dbReference>
<dbReference type="InterPro" id="IPR001810">
    <property type="entry name" value="F-box_dom"/>
</dbReference>
<organism evidence="2 3">
    <name type="scientific">Paralvinella palmiformis</name>
    <dbReference type="NCBI Taxonomy" id="53620"/>
    <lineage>
        <taxon>Eukaryota</taxon>
        <taxon>Metazoa</taxon>
        <taxon>Spiralia</taxon>
        <taxon>Lophotrochozoa</taxon>
        <taxon>Annelida</taxon>
        <taxon>Polychaeta</taxon>
        <taxon>Sedentaria</taxon>
        <taxon>Canalipalpata</taxon>
        <taxon>Terebellida</taxon>
        <taxon>Terebelliformia</taxon>
        <taxon>Alvinellidae</taxon>
        <taxon>Paralvinella</taxon>
    </lineage>
</organism>